<reference evidence="2 3" key="1">
    <citation type="submission" date="2012-02" db="EMBL/GenBank/DDBJ databases">
        <title>Complete sequence of chromosome of Singulisphaera acidiphila DSM 18658.</title>
        <authorList>
            <consortium name="US DOE Joint Genome Institute (JGI-PGF)"/>
            <person name="Lucas S."/>
            <person name="Copeland A."/>
            <person name="Lapidus A."/>
            <person name="Glavina del Rio T."/>
            <person name="Dalin E."/>
            <person name="Tice H."/>
            <person name="Bruce D."/>
            <person name="Goodwin L."/>
            <person name="Pitluck S."/>
            <person name="Peters L."/>
            <person name="Ovchinnikova G."/>
            <person name="Chertkov O."/>
            <person name="Kyrpides N."/>
            <person name="Mavromatis K."/>
            <person name="Ivanova N."/>
            <person name="Brettin T."/>
            <person name="Detter J.C."/>
            <person name="Han C."/>
            <person name="Larimer F."/>
            <person name="Land M."/>
            <person name="Hauser L."/>
            <person name="Markowitz V."/>
            <person name="Cheng J.-F."/>
            <person name="Hugenholtz P."/>
            <person name="Woyke T."/>
            <person name="Wu D."/>
            <person name="Tindall B."/>
            <person name="Pomrenke H."/>
            <person name="Brambilla E."/>
            <person name="Klenk H.-P."/>
            <person name="Eisen J.A."/>
        </authorList>
    </citation>
    <scope>NUCLEOTIDE SEQUENCE [LARGE SCALE GENOMIC DNA]</scope>
    <source>
        <strain evidence="3">ATCC BAA-1392 / DSM 18658 / VKM B-2454 / MOB10</strain>
    </source>
</reference>
<dbReference type="PANTHER" id="PTHR31157">
    <property type="entry name" value="SCP DOMAIN-CONTAINING PROTEIN"/>
    <property type="match status" value="1"/>
</dbReference>
<dbReference type="Gene3D" id="3.40.33.10">
    <property type="entry name" value="CAP"/>
    <property type="match status" value="1"/>
</dbReference>
<dbReference type="SUPFAM" id="SSF55797">
    <property type="entry name" value="PR-1-like"/>
    <property type="match status" value="1"/>
</dbReference>
<evidence type="ECO:0000259" key="1">
    <source>
        <dbReference type="Pfam" id="PF00188"/>
    </source>
</evidence>
<dbReference type="AlphaFoldDB" id="L0DJT8"/>
<name>L0DJT8_SINAD</name>
<dbReference type="OrthoDB" id="9783944at2"/>
<dbReference type="EMBL" id="CP003364">
    <property type="protein sequence ID" value="AGA28896.1"/>
    <property type="molecule type" value="Genomic_DNA"/>
</dbReference>
<feature type="domain" description="SCP" evidence="1">
    <location>
        <begin position="173"/>
        <end position="291"/>
    </location>
</feature>
<dbReference type="InterPro" id="IPR035940">
    <property type="entry name" value="CAP_sf"/>
</dbReference>
<sequence length="295" mass="31477">MMRSKKARFQPNLENLDRRDLPAVFTGVTATLADGVLNVSGSNAKSVIRIDLMARTVRGEVRGTVTVQGAGRFQAAQIDSIEVEKSDQGDRLVIRRMGRWSPPTTVTVADAPVTVVPPPSPTPVKPPWFVPSPPPPVVTPPVVTPPVVVPPPTSPGTPSPAGVILGATEQEIVDLTNQVRAQNGLAPLTVNAKLVTMAEIEAGNMVQFNVMAHTIPQAAQPDLQSRQKYVGYNFSWLSENIAYNFLSASAVVNGWMSSTGHRANILDTKVTEIGVAVLQDSKGSPYYVQVFGAPA</sequence>
<organism evidence="2 3">
    <name type="scientific">Singulisphaera acidiphila (strain ATCC BAA-1392 / DSM 18658 / VKM B-2454 / MOB10)</name>
    <dbReference type="NCBI Taxonomy" id="886293"/>
    <lineage>
        <taxon>Bacteria</taxon>
        <taxon>Pseudomonadati</taxon>
        <taxon>Planctomycetota</taxon>
        <taxon>Planctomycetia</taxon>
        <taxon>Isosphaerales</taxon>
        <taxon>Isosphaeraceae</taxon>
        <taxon>Singulisphaera</taxon>
    </lineage>
</organism>
<gene>
    <name evidence="2" type="ordered locus">Sinac_4724</name>
</gene>
<dbReference type="Pfam" id="PF00188">
    <property type="entry name" value="CAP"/>
    <property type="match status" value="1"/>
</dbReference>
<evidence type="ECO:0000313" key="2">
    <source>
        <dbReference type="EMBL" id="AGA28896.1"/>
    </source>
</evidence>
<dbReference type="KEGG" id="saci:Sinac_4724"/>
<dbReference type="eggNOG" id="COG2340">
    <property type="taxonomic scope" value="Bacteria"/>
</dbReference>
<dbReference type="RefSeq" id="WP_015248010.1">
    <property type="nucleotide sequence ID" value="NC_019892.1"/>
</dbReference>
<proteinExistence type="predicted"/>
<evidence type="ECO:0000313" key="3">
    <source>
        <dbReference type="Proteomes" id="UP000010798"/>
    </source>
</evidence>
<dbReference type="HOGENOM" id="CLU_943009_0_0_0"/>
<dbReference type="Proteomes" id="UP000010798">
    <property type="component" value="Chromosome"/>
</dbReference>
<dbReference type="PANTHER" id="PTHR31157:SF1">
    <property type="entry name" value="SCP DOMAIN-CONTAINING PROTEIN"/>
    <property type="match status" value="1"/>
</dbReference>
<keyword evidence="3" id="KW-1185">Reference proteome</keyword>
<dbReference type="InterPro" id="IPR014044">
    <property type="entry name" value="CAP_dom"/>
</dbReference>
<protein>
    <submittedName>
        <fullName evidence="2">Uncharacterized protein with SCP/PR1 domains</fullName>
    </submittedName>
</protein>
<dbReference type="CDD" id="cd05379">
    <property type="entry name" value="CAP_bacterial"/>
    <property type="match status" value="1"/>
</dbReference>
<accession>L0DJT8</accession>